<dbReference type="STRING" id="91360.SAMN05660330_03789"/>
<organism evidence="4 5">
    <name type="scientific">Desulforhopalus singaporensis</name>
    <dbReference type="NCBI Taxonomy" id="91360"/>
    <lineage>
        <taxon>Bacteria</taxon>
        <taxon>Pseudomonadati</taxon>
        <taxon>Thermodesulfobacteriota</taxon>
        <taxon>Desulfobulbia</taxon>
        <taxon>Desulfobulbales</taxon>
        <taxon>Desulfocapsaceae</taxon>
        <taxon>Desulforhopalus</taxon>
    </lineage>
</organism>
<feature type="domain" description="Soluble ligand binding" evidence="3">
    <location>
        <begin position="243"/>
        <end position="295"/>
    </location>
</feature>
<evidence type="ECO:0000313" key="4">
    <source>
        <dbReference type="EMBL" id="SDP71316.1"/>
    </source>
</evidence>
<reference evidence="4 5" key="1">
    <citation type="submission" date="2016-10" db="EMBL/GenBank/DDBJ databases">
        <authorList>
            <person name="de Groot N.N."/>
        </authorList>
    </citation>
    <scope>NUCLEOTIDE SEQUENCE [LARGE SCALE GENOMIC DNA]</scope>
    <source>
        <strain evidence="4 5">DSM 12130</strain>
    </source>
</reference>
<sequence length="351" mass="38171">MALQRLNRLFSRSVTAFMLIVSVSFLLAGCGGEERFKETTSIEQFRQQNIENVFDKKTTTTSGYLPSESVPEVDGDDYQLGPGDLLTVKVFEAEELSAEVRVSSRGNITLPLLDDVNVANLSAAKAEQKIEDLYRRDYLVDPHVAIYIKEHMSRQITLIGAVNKPGTFDYIARRRLLDVLAMGNGLMPDAGTLAYLTRQDGETGENITYLINLADLVKNGNMAHNHVILGGDVIFVPESGHCFVDGAVRKPGTYPLTTNMTVAEAITVAGGLAGWADDDKIKLVRFRGRGTERQVVSLSYADLQAGVGDTLVLKDQDIVYAESSASGKLFSGAGFTIGFMGTGVSFRDPSN</sequence>
<dbReference type="InterPro" id="IPR003715">
    <property type="entry name" value="Poly_export_N"/>
</dbReference>
<dbReference type="InterPro" id="IPR049712">
    <property type="entry name" value="Poly_export"/>
</dbReference>
<dbReference type="EMBL" id="FNJI01000037">
    <property type="protein sequence ID" value="SDP71316.1"/>
    <property type="molecule type" value="Genomic_DNA"/>
</dbReference>
<dbReference type="Pfam" id="PF10531">
    <property type="entry name" value="SLBB"/>
    <property type="match status" value="2"/>
</dbReference>
<dbReference type="Pfam" id="PF02563">
    <property type="entry name" value="Poly_export"/>
    <property type="match status" value="1"/>
</dbReference>
<dbReference type="AlphaFoldDB" id="A0A1H0UZN9"/>
<keyword evidence="1" id="KW-0732">Signal</keyword>
<dbReference type="Gene3D" id="3.30.1950.10">
    <property type="entry name" value="wza like domain"/>
    <property type="match status" value="1"/>
</dbReference>
<feature type="domain" description="Soluble ligand binding" evidence="3">
    <location>
        <begin position="156"/>
        <end position="202"/>
    </location>
</feature>
<evidence type="ECO:0000313" key="5">
    <source>
        <dbReference type="Proteomes" id="UP000199073"/>
    </source>
</evidence>
<dbReference type="Proteomes" id="UP000199073">
    <property type="component" value="Unassembled WGS sequence"/>
</dbReference>
<evidence type="ECO:0000259" key="3">
    <source>
        <dbReference type="Pfam" id="PF10531"/>
    </source>
</evidence>
<keyword evidence="5" id="KW-1185">Reference proteome</keyword>
<accession>A0A1H0UZN9</accession>
<dbReference type="PROSITE" id="PS51257">
    <property type="entry name" value="PROKAR_LIPOPROTEIN"/>
    <property type="match status" value="1"/>
</dbReference>
<dbReference type="PANTHER" id="PTHR33619">
    <property type="entry name" value="POLYSACCHARIDE EXPORT PROTEIN GFCE-RELATED"/>
    <property type="match status" value="1"/>
</dbReference>
<feature type="domain" description="Polysaccharide export protein N-terminal" evidence="2">
    <location>
        <begin position="75"/>
        <end position="148"/>
    </location>
</feature>
<name>A0A1H0UZN9_9BACT</name>
<dbReference type="PANTHER" id="PTHR33619:SF3">
    <property type="entry name" value="POLYSACCHARIDE EXPORT PROTEIN GFCE-RELATED"/>
    <property type="match status" value="1"/>
</dbReference>
<gene>
    <name evidence="4" type="ORF">SAMN05660330_03789</name>
</gene>
<evidence type="ECO:0000256" key="1">
    <source>
        <dbReference type="ARBA" id="ARBA00022729"/>
    </source>
</evidence>
<dbReference type="Gene3D" id="3.10.560.10">
    <property type="entry name" value="Outer membrane lipoprotein wza domain like"/>
    <property type="match status" value="2"/>
</dbReference>
<protein>
    <submittedName>
        <fullName evidence="4">Polysaccharide export outer membrane protein</fullName>
    </submittedName>
</protein>
<evidence type="ECO:0000259" key="2">
    <source>
        <dbReference type="Pfam" id="PF02563"/>
    </source>
</evidence>
<proteinExistence type="predicted"/>
<dbReference type="InterPro" id="IPR019554">
    <property type="entry name" value="Soluble_ligand-bd"/>
</dbReference>
<dbReference type="GO" id="GO:0015159">
    <property type="term" value="F:polysaccharide transmembrane transporter activity"/>
    <property type="evidence" value="ECO:0007669"/>
    <property type="project" value="InterPro"/>
</dbReference>